<dbReference type="InterPro" id="IPR013078">
    <property type="entry name" value="His_Pase_superF_clade-1"/>
</dbReference>
<comment type="caution">
    <text evidence="3">The sequence shown here is derived from an EMBL/GenBank/DDBJ whole genome shotgun (WGS) entry which is preliminary data.</text>
</comment>
<organism evidence="3 4">
    <name type="scientific">Hevea brasiliensis</name>
    <name type="common">Para rubber tree</name>
    <name type="synonym">Siphonia brasiliensis</name>
    <dbReference type="NCBI Taxonomy" id="3981"/>
    <lineage>
        <taxon>Eukaryota</taxon>
        <taxon>Viridiplantae</taxon>
        <taxon>Streptophyta</taxon>
        <taxon>Embryophyta</taxon>
        <taxon>Tracheophyta</taxon>
        <taxon>Spermatophyta</taxon>
        <taxon>Magnoliopsida</taxon>
        <taxon>eudicotyledons</taxon>
        <taxon>Gunneridae</taxon>
        <taxon>Pentapetalae</taxon>
        <taxon>rosids</taxon>
        <taxon>fabids</taxon>
        <taxon>Malpighiales</taxon>
        <taxon>Euphorbiaceae</taxon>
        <taxon>Crotonoideae</taxon>
        <taxon>Micrandreae</taxon>
        <taxon>Hevea</taxon>
    </lineage>
</organism>
<dbReference type="InterPro" id="IPR050275">
    <property type="entry name" value="PGM_Phosphatase"/>
</dbReference>
<sequence length="287" mass="32649">MASSSNLVPSLPLFKFLWVLVDLCICNIQLNLKSMDATTAQFQCPLGHSKILHLLRHAQGIHNVAGEKDHSALLSPEFFDAPLSPLGCQQVTNLRNYVLASGLLKRIDLVITSPLLRSMQTAVEIFGSEESGLERPPIVAIELCRERLGVHPCDKRRTICQYRNLFPEIDFSWAKSDDDILWKADVRETSEEIAARGLKFMNWLWTRQEREIAVVSHSKFLLYTLSALPIDCHPSLRSEICKQFENCELRSLMMVDKRMVAVTNKYLPVSSEEGNIRKHESQLQAYP</sequence>
<evidence type="ECO:0000313" key="4">
    <source>
        <dbReference type="Proteomes" id="UP001174677"/>
    </source>
</evidence>
<dbReference type="Proteomes" id="UP001174677">
    <property type="component" value="Chromosome 2"/>
</dbReference>
<proteinExistence type="inferred from homology"/>
<feature type="signal peptide" evidence="2">
    <location>
        <begin position="1"/>
        <end position="26"/>
    </location>
</feature>
<dbReference type="Pfam" id="PF00300">
    <property type="entry name" value="His_Phos_1"/>
    <property type="match status" value="1"/>
</dbReference>
<dbReference type="InterPro" id="IPR029033">
    <property type="entry name" value="His_PPase_superfam"/>
</dbReference>
<dbReference type="SMART" id="SM00855">
    <property type="entry name" value="PGAM"/>
    <property type="match status" value="1"/>
</dbReference>
<gene>
    <name evidence="3" type="ORF">P3X46_002429</name>
</gene>
<name>A0ABQ9N3R9_HEVBR</name>
<dbReference type="CDD" id="cd07067">
    <property type="entry name" value="HP_PGM_like"/>
    <property type="match status" value="1"/>
</dbReference>
<dbReference type="EMBL" id="JARPOI010000002">
    <property type="protein sequence ID" value="KAJ9186911.1"/>
    <property type="molecule type" value="Genomic_DNA"/>
</dbReference>
<keyword evidence="2" id="KW-0732">Signal</keyword>
<dbReference type="PANTHER" id="PTHR48100:SF64">
    <property type="entry name" value="PHOSPHOGLYCERATE MUTASE-LIKE PROTEIN"/>
    <property type="match status" value="1"/>
</dbReference>
<evidence type="ECO:0000313" key="3">
    <source>
        <dbReference type="EMBL" id="KAJ9186911.1"/>
    </source>
</evidence>
<keyword evidence="4" id="KW-1185">Reference proteome</keyword>
<reference evidence="3" key="1">
    <citation type="journal article" date="2023" name="Plant Biotechnol. J.">
        <title>Chromosome-level wild Hevea brasiliensis genome provides new tools for genomic-assisted breeding and valuable loci to elevate rubber yield.</title>
        <authorList>
            <person name="Cheng H."/>
            <person name="Song X."/>
            <person name="Hu Y."/>
            <person name="Wu T."/>
            <person name="Yang Q."/>
            <person name="An Z."/>
            <person name="Feng S."/>
            <person name="Deng Z."/>
            <person name="Wu W."/>
            <person name="Zeng X."/>
            <person name="Tu M."/>
            <person name="Wang X."/>
            <person name="Huang H."/>
        </authorList>
    </citation>
    <scope>NUCLEOTIDE SEQUENCE</scope>
    <source>
        <strain evidence="3">MT/VB/25A 57/8</strain>
    </source>
</reference>
<comment type="similarity">
    <text evidence="1">Belongs to the phosphoglycerate mutase family.</text>
</comment>
<dbReference type="Gene3D" id="3.40.50.1240">
    <property type="entry name" value="Phosphoglycerate mutase-like"/>
    <property type="match status" value="1"/>
</dbReference>
<evidence type="ECO:0008006" key="5">
    <source>
        <dbReference type="Google" id="ProtNLM"/>
    </source>
</evidence>
<protein>
    <recommendedName>
        <fullName evidence="5">Phosphoglycerate mutase-like protein 1</fullName>
    </recommendedName>
</protein>
<dbReference type="PANTHER" id="PTHR48100">
    <property type="entry name" value="BROAD-SPECIFICITY PHOSPHATASE YOR283W-RELATED"/>
    <property type="match status" value="1"/>
</dbReference>
<evidence type="ECO:0000256" key="2">
    <source>
        <dbReference type="SAM" id="SignalP"/>
    </source>
</evidence>
<accession>A0ABQ9N3R9</accession>
<dbReference type="SUPFAM" id="SSF53254">
    <property type="entry name" value="Phosphoglycerate mutase-like"/>
    <property type="match status" value="1"/>
</dbReference>
<evidence type="ECO:0000256" key="1">
    <source>
        <dbReference type="ARBA" id="ARBA00038362"/>
    </source>
</evidence>
<feature type="chain" id="PRO_5045750694" description="Phosphoglycerate mutase-like protein 1" evidence="2">
    <location>
        <begin position="27"/>
        <end position="287"/>
    </location>
</feature>